<sequence length="57" mass="6463">MLETITRSSYGADHTYLKDDGIRDAVSTLTGKKTVNDSDLQALMYILNKNDEFYQTT</sequence>
<dbReference type="KEGG" id="vg:11538181"/>
<dbReference type="Proteomes" id="UP000006533">
    <property type="component" value="Segment"/>
</dbReference>
<dbReference type="RefSeq" id="YP_005087571.1">
    <property type="nucleotide sequence ID" value="NC_016659.1"/>
</dbReference>
<gene>
    <name evidence="1" type="ORF">CYPG_00062</name>
</gene>
<dbReference type="EMBL" id="GU071104">
    <property type="protein sequence ID" value="ADP00199.1"/>
    <property type="molecule type" value="Genomic_DNA"/>
</dbReference>
<accession>E3SP82</accession>
<dbReference type="GeneID" id="11538181"/>
<name>E3SP82_9CAUD</name>
<evidence type="ECO:0000313" key="2">
    <source>
        <dbReference type="Proteomes" id="UP000006533"/>
    </source>
</evidence>
<organism evidence="1 2">
    <name type="scientific">Cyanophage NATL2A-133</name>
    <dbReference type="NCBI Taxonomy" id="445692"/>
    <lineage>
        <taxon>Viruses</taxon>
        <taxon>Duplodnaviria</taxon>
        <taxon>Heunggongvirae</taxon>
        <taxon>Uroviricota</taxon>
        <taxon>Caudoviricetes</taxon>
        <taxon>Autographivirales</taxon>
        <taxon>Sechaudvirinae</taxon>
        <taxon>Tangaroavirus</taxon>
        <taxon>Tangaroavirus NATL2A133</taxon>
    </lineage>
</organism>
<protein>
    <submittedName>
        <fullName evidence="1">Predicted protein</fullName>
    </submittedName>
</protein>
<keyword evidence="2" id="KW-1185">Reference proteome</keyword>
<reference evidence="1 2" key="1">
    <citation type="submission" date="2009-10" db="EMBL/GenBank/DDBJ databases">
        <title>The Genome Sequence of Cyanophage NATL2A-133.</title>
        <authorList>
            <consortium name="The Broad Institute Genome Sequencing Platform"/>
            <person name="Henn M.R."/>
            <person name="Sullivan M.S."/>
            <person name="Osburne M.S."/>
            <person name="Levin J."/>
            <person name="Malboeuf C."/>
            <person name="Casali M."/>
            <person name="Russ C."/>
            <person name="Lennon N."/>
            <person name="Erlich R."/>
            <person name="Young S.K."/>
            <person name="Koehrsen M."/>
            <person name="Yandava C."/>
            <person name="Zeng Q."/>
            <person name="Alvarado L."/>
            <person name="Anderson S."/>
            <person name="Berlin A."/>
            <person name="Borenstein D."/>
            <person name="Chen Z."/>
            <person name="Engels R."/>
            <person name="Freedman E."/>
            <person name="Gellesch M."/>
            <person name="Goldberg J."/>
            <person name="Green L."/>
            <person name="Griggs A."/>
            <person name="Gujja S."/>
            <person name="Heiman D."/>
            <person name="Hepburn T."/>
            <person name="Howarth C."/>
            <person name="Jen D."/>
            <person name="Larson L."/>
            <person name="Lewis B."/>
            <person name="Mehta T."/>
            <person name="Park D."/>
            <person name="Pearson M."/>
            <person name="Roberts A."/>
            <person name="Ryan E."/>
            <person name="Saif S."/>
            <person name="Shea T."/>
            <person name="Shenoy N."/>
            <person name="Sisk P."/>
            <person name="Stolte C."/>
            <person name="Sykes S."/>
            <person name="Walk T."/>
            <person name="White J."/>
            <person name="Yu Q."/>
            <person name="Coleman M.L."/>
            <person name="Huang K.H."/>
            <person name="Weigele P.R."/>
            <person name="DeFrancesco A.S."/>
            <person name="Kern S.E."/>
            <person name="Thompson L.R."/>
            <person name="Fu R."/>
            <person name="Hombeck B."/>
            <person name="Chisholm S.W."/>
            <person name="Haas B."/>
            <person name="Nusbaum C."/>
            <person name="Galagan J."/>
            <person name="Birren B."/>
        </authorList>
    </citation>
    <scope>NUCLEOTIDE SEQUENCE [LARGE SCALE GENOMIC DNA]</scope>
    <source>
        <strain evidence="1">NATL2A-133</strain>
    </source>
</reference>
<evidence type="ECO:0000313" key="1">
    <source>
        <dbReference type="EMBL" id="ADP00199.1"/>
    </source>
</evidence>
<proteinExistence type="predicted"/>